<evidence type="ECO:0000259" key="6">
    <source>
        <dbReference type="Pfam" id="PF08100"/>
    </source>
</evidence>
<comment type="caution">
    <text evidence="7">The sequence shown here is derived from an EMBL/GenBank/DDBJ whole genome shotgun (WGS) entry which is preliminary data.</text>
</comment>
<dbReference type="InterPro" id="IPR012967">
    <property type="entry name" value="COMT_dimerisation"/>
</dbReference>
<dbReference type="Gene3D" id="3.40.50.150">
    <property type="entry name" value="Vaccinia Virus protein VP39"/>
    <property type="match status" value="1"/>
</dbReference>
<dbReference type="SUPFAM" id="SSF46785">
    <property type="entry name" value="Winged helix' DNA-binding domain"/>
    <property type="match status" value="1"/>
</dbReference>
<dbReference type="InterPro" id="IPR001077">
    <property type="entry name" value="COMT_C"/>
</dbReference>
<dbReference type="GO" id="GO:0032259">
    <property type="term" value="P:methylation"/>
    <property type="evidence" value="ECO:0007669"/>
    <property type="project" value="UniProtKB-KW"/>
</dbReference>
<dbReference type="SUPFAM" id="SSF53335">
    <property type="entry name" value="S-adenosyl-L-methionine-dependent methyltransferases"/>
    <property type="match status" value="1"/>
</dbReference>
<dbReference type="InterPro" id="IPR029063">
    <property type="entry name" value="SAM-dependent_MTases_sf"/>
</dbReference>
<evidence type="ECO:0000313" key="7">
    <source>
        <dbReference type="EMBL" id="GJN28007.1"/>
    </source>
</evidence>
<proteinExistence type="predicted"/>
<evidence type="ECO:0000256" key="3">
    <source>
        <dbReference type="ARBA" id="ARBA00022691"/>
    </source>
</evidence>
<dbReference type="FunFam" id="1.10.10.10:FF:000213">
    <property type="entry name" value="Coniferyl alcohol 9-O-methyltransferase"/>
    <property type="match status" value="1"/>
</dbReference>
<evidence type="ECO:0000256" key="2">
    <source>
        <dbReference type="ARBA" id="ARBA00022679"/>
    </source>
</evidence>
<name>A0AAV5EYY0_ELECO</name>
<evidence type="ECO:0000259" key="5">
    <source>
        <dbReference type="Pfam" id="PF00891"/>
    </source>
</evidence>
<dbReference type="Gene3D" id="1.10.10.10">
    <property type="entry name" value="Winged helix-like DNA-binding domain superfamily/Winged helix DNA-binding domain"/>
    <property type="match status" value="1"/>
</dbReference>
<dbReference type="PROSITE" id="PS51683">
    <property type="entry name" value="SAM_OMT_II"/>
    <property type="match status" value="1"/>
</dbReference>
<dbReference type="Pfam" id="PF08100">
    <property type="entry name" value="Dimerisation"/>
    <property type="match status" value="1"/>
</dbReference>
<dbReference type="GO" id="GO:0046983">
    <property type="term" value="F:protein dimerization activity"/>
    <property type="evidence" value="ECO:0007669"/>
    <property type="project" value="InterPro"/>
</dbReference>
<evidence type="ECO:0000256" key="1">
    <source>
        <dbReference type="ARBA" id="ARBA00022603"/>
    </source>
</evidence>
<dbReference type="GO" id="GO:0008171">
    <property type="term" value="F:O-methyltransferase activity"/>
    <property type="evidence" value="ECO:0007669"/>
    <property type="project" value="InterPro"/>
</dbReference>
<sequence>MASRSQTMVVPTDAQLLKAQADLWRHSLYYLTSMALKCAVELGIPTAIHNLGGATNLPDLVDALSLPANKLPFLRRLMRLLITSGIFESRKNNTGVETYCLNPLSWLLVEGVEAEDHTYQKFFVLGTVSRHYVDASLTLADWFKKDLSPPLPSPFEELHGVPLLHEKTARLDEELDTIVREGVAAHDNLAMGTIIRECGEIFKGLQSLTDCSSGGGTTAKAILKAYPHIKCNVLEKPQVIHTAPTDDVAADIFKSVPPAQAVLLKLVLHFWNDDDCVTILEQCRKAIPSREDGGKVIIIDTVLGPSLGPIMYEAQLLFDMLMFVNTRGRQRDENDFREIFTKAGFSDYKIVKKIGTRGIIEVRRGLPEHRGQRERGLGGVDPNLGSPPPDPARNWAKGPASRRDLTMDVEEKDSGGEEMGEKLRELTLWTEAIGLHCWPPPACHGDVGDDRQGAQRCGGWVTGLSRPRVA</sequence>
<dbReference type="InterPro" id="IPR016461">
    <property type="entry name" value="COMT-like"/>
</dbReference>
<dbReference type="EMBL" id="BQKI01000080">
    <property type="protein sequence ID" value="GJN28007.1"/>
    <property type="molecule type" value="Genomic_DNA"/>
</dbReference>
<gene>
    <name evidence="7" type="primary">gb16085</name>
    <name evidence="7" type="ORF">PR202_gb16085</name>
</gene>
<dbReference type="PANTHER" id="PTHR11746">
    <property type="entry name" value="O-METHYLTRANSFERASE"/>
    <property type="match status" value="1"/>
</dbReference>
<organism evidence="7 8">
    <name type="scientific">Eleusine coracana subsp. coracana</name>
    <dbReference type="NCBI Taxonomy" id="191504"/>
    <lineage>
        <taxon>Eukaryota</taxon>
        <taxon>Viridiplantae</taxon>
        <taxon>Streptophyta</taxon>
        <taxon>Embryophyta</taxon>
        <taxon>Tracheophyta</taxon>
        <taxon>Spermatophyta</taxon>
        <taxon>Magnoliopsida</taxon>
        <taxon>Liliopsida</taxon>
        <taxon>Poales</taxon>
        <taxon>Poaceae</taxon>
        <taxon>PACMAD clade</taxon>
        <taxon>Chloridoideae</taxon>
        <taxon>Cynodonteae</taxon>
        <taxon>Eleusininae</taxon>
        <taxon>Eleusine</taxon>
    </lineage>
</organism>
<dbReference type="InterPro" id="IPR036390">
    <property type="entry name" value="WH_DNA-bd_sf"/>
</dbReference>
<keyword evidence="3" id="KW-0949">S-adenosyl-L-methionine</keyword>
<keyword evidence="1" id="KW-0489">Methyltransferase</keyword>
<dbReference type="InterPro" id="IPR036388">
    <property type="entry name" value="WH-like_DNA-bd_sf"/>
</dbReference>
<dbReference type="Pfam" id="PF00891">
    <property type="entry name" value="Methyltransf_2"/>
    <property type="match status" value="1"/>
</dbReference>
<accession>A0AAV5EYY0</accession>
<evidence type="ECO:0000313" key="8">
    <source>
        <dbReference type="Proteomes" id="UP001054889"/>
    </source>
</evidence>
<reference evidence="7" key="1">
    <citation type="journal article" date="2018" name="DNA Res.">
        <title>Multiple hybrid de novo genome assembly of finger millet, an orphan allotetraploid crop.</title>
        <authorList>
            <person name="Hatakeyama M."/>
            <person name="Aluri S."/>
            <person name="Balachadran M.T."/>
            <person name="Sivarajan S.R."/>
            <person name="Patrignani A."/>
            <person name="Gruter S."/>
            <person name="Poveda L."/>
            <person name="Shimizu-Inatsugi R."/>
            <person name="Baeten J."/>
            <person name="Francoijs K.J."/>
            <person name="Nataraja K.N."/>
            <person name="Reddy Y.A.N."/>
            <person name="Phadnis S."/>
            <person name="Ravikumar R.L."/>
            <person name="Schlapbach R."/>
            <person name="Sreeman S.M."/>
            <person name="Shimizu K.K."/>
        </authorList>
    </citation>
    <scope>NUCLEOTIDE SEQUENCE</scope>
</reference>
<feature type="compositionally biased region" description="Basic and acidic residues" evidence="4">
    <location>
        <begin position="366"/>
        <end position="376"/>
    </location>
</feature>
<reference evidence="7" key="2">
    <citation type="submission" date="2021-12" db="EMBL/GenBank/DDBJ databases">
        <title>Resequencing data analysis of finger millet.</title>
        <authorList>
            <person name="Hatakeyama M."/>
            <person name="Aluri S."/>
            <person name="Balachadran M.T."/>
            <person name="Sivarajan S.R."/>
            <person name="Poveda L."/>
            <person name="Shimizu-Inatsugi R."/>
            <person name="Schlapbach R."/>
            <person name="Sreeman S.M."/>
            <person name="Shimizu K.K."/>
        </authorList>
    </citation>
    <scope>NUCLEOTIDE SEQUENCE</scope>
</reference>
<feature type="domain" description="O-methyltransferase dimerisation" evidence="6">
    <location>
        <begin position="24"/>
        <end position="110"/>
    </location>
</feature>
<feature type="domain" description="O-methyltransferase C-terminal" evidence="5">
    <location>
        <begin position="139"/>
        <end position="346"/>
    </location>
</feature>
<dbReference type="Proteomes" id="UP001054889">
    <property type="component" value="Unassembled WGS sequence"/>
</dbReference>
<keyword evidence="2" id="KW-0808">Transferase</keyword>
<protein>
    <submittedName>
        <fullName evidence="7">Uncharacterized protein</fullName>
    </submittedName>
</protein>
<feature type="region of interest" description="Disordered" evidence="4">
    <location>
        <begin position="366"/>
        <end position="420"/>
    </location>
</feature>
<evidence type="ECO:0000256" key="4">
    <source>
        <dbReference type="SAM" id="MobiDB-lite"/>
    </source>
</evidence>
<keyword evidence="8" id="KW-1185">Reference proteome</keyword>
<dbReference type="AlphaFoldDB" id="A0AAV5EYY0"/>